<feature type="compositionally biased region" description="Basic and acidic residues" evidence="1">
    <location>
        <begin position="200"/>
        <end position="209"/>
    </location>
</feature>
<protein>
    <recommendedName>
        <fullName evidence="4">Golgin candidate 5</fullName>
    </recommendedName>
</protein>
<evidence type="ECO:0000313" key="3">
    <source>
        <dbReference type="Proteomes" id="UP000655225"/>
    </source>
</evidence>
<dbReference type="OMA" id="QVNDREI"/>
<dbReference type="PANTHER" id="PTHR47347">
    <property type="entry name" value="GOLGIN CANDIDATE 5"/>
    <property type="match status" value="1"/>
</dbReference>
<proteinExistence type="predicted"/>
<gene>
    <name evidence="2" type="ORF">HHK36_014119</name>
</gene>
<dbReference type="AlphaFoldDB" id="A0A835DHE8"/>
<feature type="region of interest" description="Disordered" evidence="1">
    <location>
        <begin position="174"/>
        <end position="278"/>
    </location>
</feature>
<comment type="caution">
    <text evidence="2">The sequence shown here is derived from an EMBL/GenBank/DDBJ whole genome shotgun (WGS) entry which is preliminary data.</text>
</comment>
<feature type="compositionally biased region" description="Basic and acidic residues" evidence="1">
    <location>
        <begin position="122"/>
        <end position="137"/>
    </location>
</feature>
<reference evidence="2 3" key="1">
    <citation type="submission" date="2020-04" db="EMBL/GenBank/DDBJ databases">
        <title>Plant Genome Project.</title>
        <authorList>
            <person name="Zhang R.-G."/>
        </authorList>
    </citation>
    <scope>NUCLEOTIDE SEQUENCE [LARGE SCALE GENOMIC DNA]</scope>
    <source>
        <strain evidence="2">YNK0</strain>
        <tissue evidence="2">Leaf</tissue>
    </source>
</reference>
<organism evidence="2 3">
    <name type="scientific">Tetracentron sinense</name>
    <name type="common">Spur-leaf</name>
    <dbReference type="NCBI Taxonomy" id="13715"/>
    <lineage>
        <taxon>Eukaryota</taxon>
        <taxon>Viridiplantae</taxon>
        <taxon>Streptophyta</taxon>
        <taxon>Embryophyta</taxon>
        <taxon>Tracheophyta</taxon>
        <taxon>Spermatophyta</taxon>
        <taxon>Magnoliopsida</taxon>
        <taxon>Trochodendrales</taxon>
        <taxon>Trochodendraceae</taxon>
        <taxon>Tetracentron</taxon>
    </lineage>
</organism>
<evidence type="ECO:0000313" key="2">
    <source>
        <dbReference type="EMBL" id="KAF8400817.1"/>
    </source>
</evidence>
<sequence length="373" mass="40527">MAWLGKVSLGGFPDLAGAVTKLSESVKNIEKNFDSALGLEENAESGEASGLWPSATDRKAMFEPVMAFMGHKGGETVVEPLEQPESSQCSSLVEEQEGVNTSRVPPSAAEQIASAENENENEALKRKKEDEHPHTAEGRTMVVADPSEFESDLKISALESNDLYPTYENVETLDSFNPLQQKESSEVGSSEDSQSVEAKSGTDEVEQIKNDSLLALEESHHDIDSHESQDEQKTEVEEIGEKDSPMQVEASDDRRVGVESEASASNYTSIEEAESSTELLQNYLPNALHTDQAADMVSESASHDGDALVKADEVSQQVNDREINTKDKCLSSGTDVSDCADSVVEIEKLKIEMKMMEAALQGAARQSQVVIHK</sequence>
<feature type="compositionally biased region" description="Polar residues" evidence="1">
    <location>
        <begin position="95"/>
        <end position="104"/>
    </location>
</feature>
<feature type="region of interest" description="Disordered" evidence="1">
    <location>
        <begin position="95"/>
        <end position="147"/>
    </location>
</feature>
<evidence type="ECO:0000256" key="1">
    <source>
        <dbReference type="SAM" id="MobiDB-lite"/>
    </source>
</evidence>
<feature type="compositionally biased region" description="Basic and acidic residues" evidence="1">
    <location>
        <begin position="217"/>
        <end position="244"/>
    </location>
</feature>
<accession>A0A835DHE8</accession>
<keyword evidence="3" id="KW-1185">Reference proteome</keyword>
<dbReference type="EMBL" id="JABCRI010000009">
    <property type="protein sequence ID" value="KAF8400817.1"/>
    <property type="molecule type" value="Genomic_DNA"/>
</dbReference>
<evidence type="ECO:0008006" key="4">
    <source>
        <dbReference type="Google" id="ProtNLM"/>
    </source>
</evidence>
<dbReference type="Proteomes" id="UP000655225">
    <property type="component" value="Unassembled WGS sequence"/>
</dbReference>
<feature type="compositionally biased region" description="Low complexity" evidence="1">
    <location>
        <begin position="186"/>
        <end position="197"/>
    </location>
</feature>
<dbReference type="PANTHER" id="PTHR47347:SF2">
    <property type="entry name" value="GOLGIN CANDIDATE 5"/>
    <property type="match status" value="1"/>
</dbReference>
<name>A0A835DHE8_TETSI</name>
<dbReference type="OrthoDB" id="74178at2759"/>